<dbReference type="EMBL" id="GL832994">
    <property type="protein sequence ID" value="EGD81025.1"/>
    <property type="molecule type" value="Genomic_DNA"/>
</dbReference>
<dbReference type="RefSeq" id="XP_004987895.1">
    <property type="nucleotide sequence ID" value="XM_004987838.1"/>
</dbReference>
<dbReference type="AlphaFoldDB" id="F2USB6"/>
<sequence length="121" mass="12980">MAAVRRLPSAVLRVQEHVLLARGGLAGVKVQVGHRGPGHAGPRAFVREHFPSLKFHNEGIRATRDVLPEPNATSKLLIETDTGKTEELAIQGKTSDEILDMLMSKGLIEKGAPVDIKATSA</sequence>
<dbReference type="InterPro" id="IPR036249">
    <property type="entry name" value="Thioredoxin-like_sf"/>
</dbReference>
<dbReference type="GeneID" id="16068423"/>
<dbReference type="KEGG" id="sre:PTSG_10968"/>
<dbReference type="Proteomes" id="UP000007799">
    <property type="component" value="Unassembled WGS sequence"/>
</dbReference>
<proteinExistence type="predicted"/>
<name>F2USB6_SALR5</name>
<evidence type="ECO:0000313" key="1">
    <source>
        <dbReference type="EMBL" id="EGD81025.1"/>
    </source>
</evidence>
<gene>
    <name evidence="1" type="ORF">PTSG_10968</name>
</gene>
<protein>
    <recommendedName>
        <fullName evidence="3">Ribosomal protein/NADH dehydrogenase domain-containing protein</fullName>
    </recommendedName>
</protein>
<accession>F2USB6</accession>
<dbReference type="InParanoid" id="F2USB6"/>
<dbReference type="SUPFAM" id="SSF52833">
    <property type="entry name" value="Thioredoxin-like"/>
    <property type="match status" value="1"/>
</dbReference>
<evidence type="ECO:0008006" key="3">
    <source>
        <dbReference type="Google" id="ProtNLM"/>
    </source>
</evidence>
<organism evidence="2">
    <name type="scientific">Salpingoeca rosetta (strain ATCC 50818 / BSB-021)</name>
    <dbReference type="NCBI Taxonomy" id="946362"/>
    <lineage>
        <taxon>Eukaryota</taxon>
        <taxon>Choanoflagellata</taxon>
        <taxon>Craspedida</taxon>
        <taxon>Salpingoecidae</taxon>
        <taxon>Salpingoeca</taxon>
    </lineage>
</organism>
<reference evidence="1" key="1">
    <citation type="submission" date="2009-08" db="EMBL/GenBank/DDBJ databases">
        <title>Annotation of Salpingoeca rosetta.</title>
        <authorList>
            <consortium name="The Broad Institute Genome Sequencing Platform"/>
            <person name="Russ C."/>
            <person name="Cuomo C."/>
            <person name="Burger G."/>
            <person name="Gray M.W."/>
            <person name="Holland P.W.H."/>
            <person name="King N."/>
            <person name="Lang F.B.F."/>
            <person name="Roger A.J."/>
            <person name="Ruiz-Trillo I."/>
            <person name="Young S.K."/>
            <person name="Zeng Q."/>
            <person name="Gargeya S."/>
            <person name="Alvarado L."/>
            <person name="Berlin A."/>
            <person name="Chapman S.B."/>
            <person name="Chen Z."/>
            <person name="Freedman E."/>
            <person name="Gellesch M."/>
            <person name="Goldberg J."/>
            <person name="Griggs A."/>
            <person name="Gujja S."/>
            <person name="Heilman E."/>
            <person name="Heiman D."/>
            <person name="Howarth C."/>
            <person name="Mehta T."/>
            <person name="Neiman D."/>
            <person name="Pearson M."/>
            <person name="Roberts A."/>
            <person name="Saif S."/>
            <person name="Shea T."/>
            <person name="Shenoy N."/>
            <person name="Sisk P."/>
            <person name="Stolte C."/>
            <person name="Sykes S."/>
            <person name="White J."/>
            <person name="Yandava C."/>
            <person name="Haas B."/>
            <person name="Nusbaum C."/>
            <person name="Birren B."/>
        </authorList>
    </citation>
    <scope>NUCLEOTIDE SEQUENCE [LARGE SCALE GENOMIC DNA]</scope>
    <source>
        <strain evidence="1">ATCC 50818</strain>
    </source>
</reference>
<keyword evidence="2" id="KW-1185">Reference proteome</keyword>
<evidence type="ECO:0000313" key="2">
    <source>
        <dbReference type="Proteomes" id="UP000007799"/>
    </source>
</evidence>